<dbReference type="SUPFAM" id="SSF53187">
    <property type="entry name" value="Zn-dependent exopeptidases"/>
    <property type="match status" value="1"/>
</dbReference>
<sequence>MAGTAILGGYDAIRSAQEDFYRDLHAHPELSHHETRTAAEVVERLTKWGFQVHGGIGGTGVVGVLSGTGAGDGDPTVLLRADMDALPVREATGVDYASTVETTSDAGEVTPVMHACGHDIHVACLLGAAQLFSMTRDAWHGTLVVLFQPAEETGDGAQGMVNDGLLSQIPAPDVALGQHVLPGPSGHVGTRVGPVLSAADSMRVTVFGRGGHGSMPQNTIDPVVLAAMIVVRLQTVIAREVAPTEAAVLTVGSMHAGQKSNIIPDQATLELNMRTYTEATRAHLVDAVTRIVRAECAASACERDPEFEVFDSFPLTVNDQATTDKVAAAFGQHFGDRAVELDLQTASEDFSDVPRAAGIPYSYWGIGGTDPQAWAAAVAAGTVHSAIAANHSPLFLPVIQPTLQTGTEALIVAASAWLAASD</sequence>
<feature type="domain" description="Peptidase M20 dimerisation" evidence="1">
    <location>
        <begin position="200"/>
        <end position="297"/>
    </location>
</feature>
<protein>
    <submittedName>
        <fullName evidence="2">M20 family metallopeptidase</fullName>
    </submittedName>
</protein>
<dbReference type="SUPFAM" id="SSF55031">
    <property type="entry name" value="Bacterial exopeptidase dimerisation domain"/>
    <property type="match status" value="1"/>
</dbReference>
<evidence type="ECO:0000313" key="3">
    <source>
        <dbReference type="Proteomes" id="UP001500540"/>
    </source>
</evidence>
<dbReference type="Proteomes" id="UP001500540">
    <property type="component" value="Unassembled WGS sequence"/>
</dbReference>
<dbReference type="InterPro" id="IPR036264">
    <property type="entry name" value="Bact_exopeptidase_dim_dom"/>
</dbReference>
<dbReference type="PANTHER" id="PTHR11014">
    <property type="entry name" value="PEPTIDASE M20 FAMILY MEMBER"/>
    <property type="match status" value="1"/>
</dbReference>
<comment type="caution">
    <text evidence="2">The sequence shown here is derived from an EMBL/GenBank/DDBJ whole genome shotgun (WGS) entry which is preliminary data.</text>
</comment>
<dbReference type="InterPro" id="IPR011650">
    <property type="entry name" value="Peptidase_M20_dimer"/>
</dbReference>
<gene>
    <name evidence="2" type="ORF">GCM10022240_26850</name>
</gene>
<dbReference type="Pfam" id="PF07687">
    <property type="entry name" value="M20_dimer"/>
    <property type="match status" value="1"/>
</dbReference>
<name>A0ABP7GXR3_9MICO</name>
<proteinExistence type="predicted"/>
<dbReference type="Pfam" id="PF01546">
    <property type="entry name" value="Peptidase_M20"/>
    <property type="match status" value="1"/>
</dbReference>
<dbReference type="Gene3D" id="3.30.70.360">
    <property type="match status" value="1"/>
</dbReference>
<organism evidence="2 3">
    <name type="scientific">Microbacterium kribbense</name>
    <dbReference type="NCBI Taxonomy" id="433645"/>
    <lineage>
        <taxon>Bacteria</taxon>
        <taxon>Bacillati</taxon>
        <taxon>Actinomycetota</taxon>
        <taxon>Actinomycetes</taxon>
        <taxon>Micrococcales</taxon>
        <taxon>Microbacteriaceae</taxon>
        <taxon>Microbacterium</taxon>
    </lineage>
</organism>
<keyword evidence="3" id="KW-1185">Reference proteome</keyword>
<dbReference type="NCBIfam" id="TIGR01891">
    <property type="entry name" value="amidohydrolases"/>
    <property type="match status" value="1"/>
</dbReference>
<dbReference type="InterPro" id="IPR017439">
    <property type="entry name" value="Amidohydrolase"/>
</dbReference>
<evidence type="ECO:0000313" key="2">
    <source>
        <dbReference type="EMBL" id="GAA3773566.1"/>
    </source>
</evidence>
<dbReference type="PANTHER" id="PTHR11014:SF63">
    <property type="entry name" value="METALLOPEPTIDASE, PUTATIVE (AFU_ORTHOLOGUE AFUA_6G09600)-RELATED"/>
    <property type="match status" value="1"/>
</dbReference>
<dbReference type="PIRSF" id="PIRSF005962">
    <property type="entry name" value="Pept_M20D_amidohydro"/>
    <property type="match status" value="1"/>
</dbReference>
<reference evidence="3" key="1">
    <citation type="journal article" date="2019" name="Int. J. Syst. Evol. Microbiol.">
        <title>The Global Catalogue of Microorganisms (GCM) 10K type strain sequencing project: providing services to taxonomists for standard genome sequencing and annotation.</title>
        <authorList>
            <consortium name="The Broad Institute Genomics Platform"/>
            <consortium name="The Broad Institute Genome Sequencing Center for Infectious Disease"/>
            <person name="Wu L."/>
            <person name="Ma J."/>
        </authorList>
    </citation>
    <scope>NUCLEOTIDE SEQUENCE [LARGE SCALE GENOMIC DNA]</scope>
    <source>
        <strain evidence="3">JCM 16950</strain>
    </source>
</reference>
<dbReference type="RefSeq" id="WP_344784475.1">
    <property type="nucleotide sequence ID" value="NZ_BAABAF010000009.1"/>
</dbReference>
<dbReference type="InterPro" id="IPR002933">
    <property type="entry name" value="Peptidase_M20"/>
</dbReference>
<dbReference type="EMBL" id="BAABAF010000009">
    <property type="protein sequence ID" value="GAA3773566.1"/>
    <property type="molecule type" value="Genomic_DNA"/>
</dbReference>
<evidence type="ECO:0000259" key="1">
    <source>
        <dbReference type="Pfam" id="PF07687"/>
    </source>
</evidence>
<accession>A0ABP7GXR3</accession>
<dbReference type="Gene3D" id="3.40.630.10">
    <property type="entry name" value="Zn peptidases"/>
    <property type="match status" value="1"/>
</dbReference>